<dbReference type="EMBL" id="KY052801">
    <property type="protein sequence ID" value="ASE99882.1"/>
    <property type="molecule type" value="Genomic_DNA"/>
</dbReference>
<organism evidence="1">
    <name type="scientific">uncultured virus</name>
    <dbReference type="NCBI Taxonomy" id="340016"/>
    <lineage>
        <taxon>Viruses</taxon>
        <taxon>environmental samples</taxon>
    </lineage>
</organism>
<accession>A0A218MKT9</accession>
<sequence>MVATLVGMQVAGQIMGSIMGGYAQAEQYARQDMAFQQQEFQRQLEVDNQNYIINQQNANRLIRNRTIATSGAKQLESQLQQNLEGMQGSLRALTNAAADADSKLKSGMQGKNIASGVGTAAALMRMSIANRRRSFRNLEQQKKIADQNARNQYQNLLNQRDMNMQANTHFIAGVSPAGDPGSAITAGWIGAAGSAAGAYFGSKAE</sequence>
<evidence type="ECO:0008006" key="2">
    <source>
        <dbReference type="Google" id="ProtNLM"/>
    </source>
</evidence>
<name>A0A218MKT9_9VIRU</name>
<reference evidence="1" key="2">
    <citation type="journal article" date="2017" name="Nat. Commun.">
        <title>Single-virus genomics reveals hidden cosmopolitan and abundant viruses.</title>
        <authorList>
            <person name="Martinez-Hernandez F."/>
            <person name="Fornas O."/>
            <person name="Lluesma Gomez M."/>
            <person name="Bolduc B."/>
            <person name="de la Cruz Pena M.J."/>
            <person name="Martinez J.M."/>
            <person name="Anton J."/>
            <person name="Gasol J.M."/>
            <person name="Rosselli R."/>
            <person name="Rodriguez-Valera F."/>
            <person name="Sullivan M.B."/>
            <person name="Acinas S.G."/>
            <person name="Martinez-Garcia M."/>
        </authorList>
    </citation>
    <scope>NUCLEOTIDE SEQUENCE</scope>
</reference>
<reference evidence="1" key="1">
    <citation type="submission" date="2016-10" db="EMBL/GenBank/DDBJ databases">
        <authorList>
            <person name="Varghese N."/>
        </authorList>
    </citation>
    <scope>NUCLEOTIDE SEQUENCE</scope>
</reference>
<evidence type="ECO:0000313" key="1">
    <source>
        <dbReference type="EMBL" id="ASE99882.1"/>
    </source>
</evidence>
<protein>
    <recommendedName>
        <fullName evidence="2">Internal virion protein</fullName>
    </recommendedName>
</protein>
<proteinExistence type="predicted"/>